<dbReference type="EMBL" id="MK799650">
    <property type="protein sequence ID" value="QEM41030.1"/>
    <property type="molecule type" value="Genomic_DNA"/>
</dbReference>
<accession>A0A5C1K519</accession>
<protein>
    <submittedName>
        <fullName evidence="1">Uncharacterized protein</fullName>
    </submittedName>
</protein>
<name>A0A5C1K519_9CAUD</name>
<reference evidence="1 2" key="1">
    <citation type="submission" date="2019-04" db="EMBL/GenBank/DDBJ databases">
        <title>Nucleotide sequence of the Pseudomonas aeruginosa phage PAP-JP.</title>
        <authorList>
            <person name="Hammerl J.A."/>
            <person name="Perleth J."/>
            <person name="Alter T."/>
            <person name="Goelz G."/>
            <person name="Orquera S."/>
        </authorList>
    </citation>
    <scope>NUCLEOTIDE SEQUENCE [LARGE SCALE GENOMIC DNA]</scope>
</reference>
<organism evidence="1 2">
    <name type="scientific">Pseudomonas phage PAP-JP</name>
    <dbReference type="NCBI Taxonomy" id="2583508"/>
    <lineage>
        <taxon>Viruses</taxon>
        <taxon>Duplodnaviria</taxon>
        <taxon>Heunggongvirae</taxon>
        <taxon>Uroviricota</taxon>
        <taxon>Caudoviricetes</taxon>
        <taxon>Vandenendeviridae</taxon>
        <taxon>Nankokuvirus</taxon>
        <taxon>Nankokuvirus KPP10</taxon>
    </lineage>
</organism>
<evidence type="ECO:0000313" key="2">
    <source>
        <dbReference type="Proteomes" id="UP000322601"/>
    </source>
</evidence>
<evidence type="ECO:0000313" key="1">
    <source>
        <dbReference type="EMBL" id="QEM41030.1"/>
    </source>
</evidence>
<sequence length="64" mass="7169">MDIKARKAKAAQMISAAGWSVERIDFRRNVIRIGNAGKTAFVTLWRGMTDEMLASQIDLTIRTS</sequence>
<dbReference type="Proteomes" id="UP000322601">
    <property type="component" value="Genome"/>
</dbReference>
<proteinExistence type="predicted"/>
<gene>
    <name evidence="1" type="ORF">PAPJP_104</name>
</gene>